<keyword evidence="4" id="KW-0812">Transmembrane</keyword>
<dbReference type="RefSeq" id="XP_018268582.1">
    <property type="nucleotide sequence ID" value="XM_018415297.1"/>
</dbReference>
<feature type="transmembrane region" description="Helical" evidence="4">
    <location>
        <begin position="20"/>
        <end position="44"/>
    </location>
</feature>
<feature type="transmembrane region" description="Helical" evidence="4">
    <location>
        <begin position="639"/>
        <end position="661"/>
    </location>
</feature>
<feature type="transmembrane region" description="Helical" evidence="4">
    <location>
        <begin position="484"/>
        <end position="503"/>
    </location>
</feature>
<feature type="compositionally biased region" description="Polar residues" evidence="3">
    <location>
        <begin position="1471"/>
        <end position="1484"/>
    </location>
</feature>
<feature type="compositionally biased region" description="Low complexity" evidence="3">
    <location>
        <begin position="1268"/>
        <end position="1310"/>
    </location>
</feature>
<feature type="domain" description="HTH La-type RNA-binding" evidence="5">
    <location>
        <begin position="1607"/>
        <end position="1696"/>
    </location>
</feature>
<feature type="compositionally biased region" description="Low complexity" evidence="3">
    <location>
        <begin position="1078"/>
        <end position="1108"/>
    </location>
</feature>
<dbReference type="InterPro" id="IPR036388">
    <property type="entry name" value="WH-like_DNA-bd_sf"/>
</dbReference>
<dbReference type="GO" id="GO:0005829">
    <property type="term" value="C:cytosol"/>
    <property type="evidence" value="ECO:0007669"/>
    <property type="project" value="TreeGrafter"/>
</dbReference>
<keyword evidence="4" id="KW-0472">Membrane</keyword>
<feature type="region of interest" description="Disordered" evidence="3">
    <location>
        <begin position="800"/>
        <end position="819"/>
    </location>
</feature>
<dbReference type="Proteomes" id="UP000053890">
    <property type="component" value="Unassembled WGS sequence"/>
</dbReference>
<organism evidence="6 7">
    <name type="scientific">Rhodotorula graminis (strain WP1)</name>
    <dbReference type="NCBI Taxonomy" id="578459"/>
    <lineage>
        <taxon>Eukaryota</taxon>
        <taxon>Fungi</taxon>
        <taxon>Dikarya</taxon>
        <taxon>Basidiomycota</taxon>
        <taxon>Pucciniomycotina</taxon>
        <taxon>Microbotryomycetes</taxon>
        <taxon>Sporidiobolales</taxon>
        <taxon>Sporidiobolaceae</taxon>
        <taxon>Rhodotorula</taxon>
    </lineage>
</organism>
<feature type="compositionally biased region" description="Low complexity" evidence="3">
    <location>
        <begin position="1778"/>
        <end position="1795"/>
    </location>
</feature>
<dbReference type="GeneID" id="28975745"/>
<dbReference type="PANTHER" id="PTHR22792:SF132">
    <property type="entry name" value="LA-RELATED PROTEIN 1"/>
    <property type="match status" value="1"/>
</dbReference>
<dbReference type="InterPro" id="IPR045180">
    <property type="entry name" value="La_dom_prot"/>
</dbReference>
<protein>
    <recommendedName>
        <fullName evidence="5">HTH La-type RNA-binding domain-containing protein</fullName>
    </recommendedName>
</protein>
<feature type="transmembrane region" description="Helical" evidence="4">
    <location>
        <begin position="558"/>
        <end position="579"/>
    </location>
</feature>
<keyword evidence="4" id="KW-1133">Transmembrane helix</keyword>
<feature type="transmembrane region" description="Helical" evidence="4">
    <location>
        <begin position="276"/>
        <end position="300"/>
    </location>
</feature>
<evidence type="ECO:0000256" key="2">
    <source>
        <dbReference type="PROSITE-ProRule" id="PRU00332"/>
    </source>
</evidence>
<proteinExistence type="predicted"/>
<dbReference type="InterPro" id="IPR006630">
    <property type="entry name" value="La_HTH"/>
</dbReference>
<feature type="compositionally biased region" description="Basic and acidic residues" evidence="3">
    <location>
        <begin position="1798"/>
        <end position="1812"/>
    </location>
</feature>
<feature type="compositionally biased region" description="Low complexity" evidence="3">
    <location>
        <begin position="967"/>
        <end position="980"/>
    </location>
</feature>
<evidence type="ECO:0000256" key="4">
    <source>
        <dbReference type="SAM" id="Phobius"/>
    </source>
</evidence>
<dbReference type="InterPro" id="IPR036390">
    <property type="entry name" value="WH_DNA-bd_sf"/>
</dbReference>
<name>A0A0N8PZJ9_RHOGW</name>
<dbReference type="OrthoDB" id="2524570at2759"/>
<feature type="transmembrane region" description="Helical" evidence="4">
    <location>
        <begin position="65"/>
        <end position="86"/>
    </location>
</feature>
<reference evidence="6 7" key="1">
    <citation type="journal article" date="2015" name="Front. Microbiol.">
        <title>Genome sequence of the plant growth promoting endophytic yeast Rhodotorula graminis WP1.</title>
        <authorList>
            <person name="Firrincieli A."/>
            <person name="Otillar R."/>
            <person name="Salamov A."/>
            <person name="Schmutz J."/>
            <person name="Khan Z."/>
            <person name="Redman R.S."/>
            <person name="Fleck N.D."/>
            <person name="Lindquist E."/>
            <person name="Grigoriev I.V."/>
            <person name="Doty S.L."/>
        </authorList>
    </citation>
    <scope>NUCLEOTIDE SEQUENCE [LARGE SCALE GENOMIC DNA]</scope>
    <source>
        <strain evidence="6 7">WP1</strain>
    </source>
</reference>
<feature type="transmembrane region" description="Helical" evidence="4">
    <location>
        <begin position="682"/>
        <end position="704"/>
    </location>
</feature>
<feature type="compositionally biased region" description="Basic and acidic residues" evidence="3">
    <location>
        <begin position="1821"/>
        <end position="1850"/>
    </location>
</feature>
<dbReference type="PROSITE" id="PS50961">
    <property type="entry name" value="HTH_LA"/>
    <property type="match status" value="1"/>
</dbReference>
<feature type="transmembrane region" description="Helical" evidence="4">
    <location>
        <begin position="591"/>
        <end position="619"/>
    </location>
</feature>
<feature type="compositionally biased region" description="Basic and acidic residues" evidence="3">
    <location>
        <begin position="1061"/>
        <end position="1077"/>
    </location>
</feature>
<feature type="region of interest" description="Disordered" evidence="3">
    <location>
        <begin position="1719"/>
        <end position="1880"/>
    </location>
</feature>
<feature type="compositionally biased region" description="Basic and acidic residues" evidence="3">
    <location>
        <begin position="1173"/>
        <end position="1185"/>
    </location>
</feature>
<gene>
    <name evidence="6" type="ORF">RHOBADRAFT_50240</name>
</gene>
<accession>A0A0N8PZJ9</accession>
<evidence type="ECO:0000259" key="5">
    <source>
        <dbReference type="PROSITE" id="PS50961"/>
    </source>
</evidence>
<feature type="compositionally biased region" description="Polar residues" evidence="3">
    <location>
        <begin position="982"/>
        <end position="998"/>
    </location>
</feature>
<feature type="compositionally biased region" description="Gly residues" evidence="3">
    <location>
        <begin position="1527"/>
        <end position="1543"/>
    </location>
</feature>
<dbReference type="GO" id="GO:0045727">
    <property type="term" value="P:positive regulation of translation"/>
    <property type="evidence" value="ECO:0007669"/>
    <property type="project" value="TreeGrafter"/>
</dbReference>
<feature type="compositionally biased region" description="Low complexity" evidence="3">
    <location>
        <begin position="1866"/>
        <end position="1880"/>
    </location>
</feature>
<dbReference type="STRING" id="578459.A0A0N8PZJ9"/>
<feature type="compositionally biased region" description="Pro residues" evidence="3">
    <location>
        <begin position="1216"/>
        <end position="1225"/>
    </location>
</feature>
<feature type="compositionally biased region" description="Basic and acidic residues" evidence="3">
    <location>
        <begin position="1719"/>
        <end position="1737"/>
    </location>
</feature>
<feature type="transmembrane region" description="Helical" evidence="4">
    <location>
        <begin position="139"/>
        <end position="159"/>
    </location>
</feature>
<feature type="compositionally biased region" description="Basic and acidic residues" evidence="3">
    <location>
        <begin position="1328"/>
        <end position="1345"/>
    </location>
</feature>
<keyword evidence="1 2" id="KW-0694">RNA-binding</keyword>
<feature type="compositionally biased region" description="Low complexity" evidence="3">
    <location>
        <begin position="1017"/>
        <end position="1031"/>
    </location>
</feature>
<dbReference type="Pfam" id="PF05383">
    <property type="entry name" value="La"/>
    <property type="match status" value="1"/>
</dbReference>
<feature type="transmembrane region" description="Helical" evidence="4">
    <location>
        <begin position="106"/>
        <end position="127"/>
    </location>
</feature>
<dbReference type="GO" id="GO:0003723">
    <property type="term" value="F:RNA binding"/>
    <property type="evidence" value="ECO:0007669"/>
    <property type="project" value="UniProtKB-UniRule"/>
</dbReference>
<evidence type="ECO:0000256" key="3">
    <source>
        <dbReference type="SAM" id="MobiDB-lite"/>
    </source>
</evidence>
<dbReference type="SMART" id="SM00715">
    <property type="entry name" value="LA"/>
    <property type="match status" value="1"/>
</dbReference>
<feature type="compositionally biased region" description="Low complexity" evidence="3">
    <location>
        <begin position="1226"/>
        <end position="1240"/>
    </location>
</feature>
<dbReference type="CDD" id="cd07323">
    <property type="entry name" value="LAM"/>
    <property type="match status" value="1"/>
</dbReference>
<evidence type="ECO:0000256" key="1">
    <source>
        <dbReference type="ARBA" id="ARBA00022884"/>
    </source>
</evidence>
<feature type="compositionally biased region" description="Basic and acidic residues" evidence="3">
    <location>
        <begin position="1244"/>
        <end position="1267"/>
    </location>
</feature>
<feature type="transmembrane region" description="Helical" evidence="4">
    <location>
        <begin position="245"/>
        <end position="270"/>
    </location>
</feature>
<sequence length="1880" mass="196307">MDSPQDGVGLDLPSRSAPQAMATLIMGPTSCGYSAQMLLFGAFVSMFLEGWRSGALQAQSRPARLALWTSLVLNTVNTGMCVYQSFDSAVSQNRSFFYLSSGNIAWNALSVLNGVIAALSEGFLAVKAGSLIARRPWRLLFWAWQACVIALVLAASAIVTADGCLETSSARGPNLTRRRATLAQYNLAGVDGTVPTLALDYNTASAVWLWSSAVADVSNSLAFARALSSRIHGFNETTDNLLRRLILIAIRTASYTTALSIAGAVANSIWGDDDTLGFVAIGLWLPMPALYGLALLSFSFSSRRAIDSRLGGSSDEPSAPPRGNGIYVRRSVRAFDSKGLSVRRLGLSNEHELVTLPTQSVPAVRITVEQHRVTESDDVDLELGKASTATDTPGDDEWRRNWRGEKLRRVVRKHSQASGASHGPRSRAFSSYACRYPFPRSTLTSPSPSALHSSTTMSSLDDFPKMSASQHAATLIMGPNQAGYLVQIFLFGVFLQMLVSYALSGELGLHTRWAKSALAASLLLNLVYTAICFQQAYVAGVSQDRTFDTLSNGDVWNLLPLLNGMISTVSEVFLAARAGALIQDRRVRLAFWVWIGALVTLVLVGCSFTCADGFLYTAGAEESDLRPSTGQIISFNGASAMWMLSSAVADLSISLACAWALRARIRGFNPETDTLLRHLSWIFLRTAAYTTLLSLLAATILVTYGEYDLLSYLNNAFWTPGAAVSALSLFTFSTATRHAVTNRLGSSGEMPGNVYINRAGISAAGKVRSSVGPGIALQHLSGGNAQPSVPLQITVQHQRSVHYEGPDDEDFSTKAGSDREKDARDFASLMCPASGLADLPVRVTSVRRQLPARLSSEPSLFALPHQQLAQTSSCQADRTAVTACSPPPAPPAAPASRSRETTPLAPPTLIVARPVASSACETEPPCQKLAIMATWAKRASAPTDTPSHDDSTPPLSSPADVAPATHPAPSSSVPRSAPISKANASDNWRANARPNTAPKNGDPPVRARAASKGNSHAPASAAAPAASASPAGQDDDEGAWETVEKKDKPAPVSRLGSKKSFAKDGNKKAGEGRKTAVVEEASSTAEGSAAPKGKAAAGRARAGSSSAGKGEKKAAAAAAGRPTLKPASWADDEENGILPSPNFGATSAPAAAAPSDAAVEVLVLPPSQAPSPTEEKEQKEVEQPAKKAPSAPAVNVWSVRKDQLAQASEPASSSPAPTPSAPSAPTPAADDAAPSSATETPAQDEGKKPAEQAQKKKEARPKEDKGKAAAAAVNGGGATATTSKSSPSTSRTTSAMGWSSTATPATSGSSKPLVVAGEDATSWPAPEDAVKQDEPKAKAGKEDKQAAQQQTGGKKKKGDKSKWIPIKADITVSAPAPGQLAKRTAKAAKAPGASTTGGAEKKGAQPAQQPGKGKAAAGAAPQPVKGAAAAQQGKGKKAAGAAGPNSRTAPLDTSVDAEGIIRPFGGATPAGPSSTTAKSASAEQTGSTSGPTTTPSASGGDSAQLPRQPPAFVPAHQQQFAGRGRGRGGAVRGRGGARGGANGAGFNRQFQQQHAVALAAGYVPVPVELDANGNPIVDQFGYPVAAQQLPQPTQGQQGQAGQAPFDPRMLDPTRYWLLGQLEWWFSIDNLCRDLFLRQSMDAAGWISVPLIASFNRIKNLTSDLSIVVETMRMTPVLEVSPKGRFVRLAQTWPEWLLPNAQKNDDVEKDFEEARAEVKALHERKERERESKGDKDAAPDAEGAAKPAVERDEAAVEPAAEKKDDAATDAPADADKADAASATTSATVAEPAPVAVEVNGEKDVQREEAKDAVAEPQDDATEEAKETAAAPAKKDAPSAPRKESLSPREAPRTISPKATPAQPILDTACASITSTTPSSTA</sequence>
<evidence type="ECO:0000313" key="7">
    <source>
        <dbReference type="Proteomes" id="UP000053890"/>
    </source>
</evidence>
<feature type="compositionally biased region" description="Low complexity" evidence="3">
    <location>
        <begin position="1404"/>
        <end position="1444"/>
    </location>
</feature>
<feature type="compositionally biased region" description="Low complexity" evidence="3">
    <location>
        <begin position="1485"/>
        <end position="1503"/>
    </location>
</feature>
<dbReference type="GO" id="GO:0010494">
    <property type="term" value="C:cytoplasmic stress granule"/>
    <property type="evidence" value="ECO:0007669"/>
    <property type="project" value="TreeGrafter"/>
</dbReference>
<evidence type="ECO:0000313" key="6">
    <source>
        <dbReference type="EMBL" id="KPV72533.1"/>
    </source>
</evidence>
<dbReference type="EMBL" id="KQ474086">
    <property type="protein sequence ID" value="KPV72533.1"/>
    <property type="molecule type" value="Genomic_DNA"/>
</dbReference>
<dbReference type="Gene3D" id="1.10.10.10">
    <property type="entry name" value="Winged helix-like DNA-binding domain superfamily/Winged helix DNA-binding domain"/>
    <property type="match status" value="1"/>
</dbReference>
<feature type="region of interest" description="Disordered" evidence="3">
    <location>
        <begin position="937"/>
        <end position="1545"/>
    </location>
</feature>
<keyword evidence="7" id="KW-1185">Reference proteome</keyword>
<dbReference type="PANTHER" id="PTHR22792">
    <property type="entry name" value="LUPUS LA PROTEIN-RELATED"/>
    <property type="match status" value="1"/>
</dbReference>
<feature type="region of interest" description="Disordered" evidence="3">
    <location>
        <begin position="879"/>
        <end position="902"/>
    </location>
</feature>
<dbReference type="SUPFAM" id="SSF46785">
    <property type="entry name" value="Winged helix' DNA-binding domain"/>
    <property type="match status" value="1"/>
</dbReference>
<feature type="compositionally biased region" description="Basic and acidic residues" evidence="3">
    <location>
        <begin position="1747"/>
        <end position="1765"/>
    </location>
</feature>
<feature type="compositionally biased region" description="Low complexity" evidence="3">
    <location>
        <begin position="1145"/>
        <end position="1158"/>
    </location>
</feature>